<gene>
    <name evidence="1" type="ORF">EHF44_26860</name>
</gene>
<dbReference type="AlphaFoldDB" id="A0A3G8H9D9"/>
<accession>A0A3G8H9D9</accession>
<geneLocation type="plasmid" evidence="1">
    <name>unnamed2</name>
</geneLocation>
<proteinExistence type="predicted"/>
<dbReference type="RefSeq" id="WP_124686833.1">
    <property type="nucleotide sequence ID" value="NZ_CP033971.1"/>
</dbReference>
<name>A0A3G8H9D9_9BURK</name>
<protein>
    <submittedName>
        <fullName evidence="1">Uncharacterized protein</fullName>
    </submittedName>
</protein>
<dbReference type="EMBL" id="CP033971">
    <property type="protein sequence ID" value="AZG17104.1"/>
    <property type="molecule type" value="Genomic_DNA"/>
</dbReference>
<reference evidence="2" key="1">
    <citation type="submission" date="2018-11" db="EMBL/GenBank/DDBJ databases">
        <title>FDA dAtabase for Regulatory Grade micrObial Sequences (FDA-ARGOS): Supporting development and validation of Infectious Disease Dx tests.</title>
        <authorList>
            <person name="Goldberg B."/>
            <person name="Campos J."/>
            <person name="Tallon L."/>
            <person name="Sadzewicz L."/>
            <person name="Zhao X."/>
            <person name="Vavikolanu K."/>
            <person name="Mehta A."/>
            <person name="Aluvathingal J."/>
            <person name="Nadendla S."/>
            <person name="Geyer C."/>
            <person name="Nandy P."/>
            <person name="Yan Y."/>
            <person name="Sichtig H."/>
        </authorList>
    </citation>
    <scope>NUCLEOTIDE SEQUENCE [LARGE SCALE GENOMIC DNA]</scope>
    <source>
        <strain evidence="2">FDAARGOS_614</strain>
        <plasmid evidence="2">unnamed2</plasmid>
    </source>
</reference>
<dbReference type="KEGG" id="cpau:EHF44_26860"/>
<sequence>MPITIDGAGLAGSPGPLRIAVELYAVNDRAALSLVDTKTGDFYETFTSNVPSELLADNEVIVCLWRLPMSTVVALLDSDGFEPVRTLAVGTARGVVWRITSTDLLQAIHDAKASVPA</sequence>
<evidence type="ECO:0000313" key="1">
    <source>
        <dbReference type="EMBL" id="AZG17104.1"/>
    </source>
</evidence>
<evidence type="ECO:0000313" key="2">
    <source>
        <dbReference type="Proteomes" id="UP000270411"/>
    </source>
</evidence>
<dbReference type="OrthoDB" id="8965304at2"/>
<organism evidence="1 2">
    <name type="scientific">Cupriavidus pauculus</name>
    <dbReference type="NCBI Taxonomy" id="82633"/>
    <lineage>
        <taxon>Bacteria</taxon>
        <taxon>Pseudomonadati</taxon>
        <taxon>Pseudomonadota</taxon>
        <taxon>Betaproteobacteria</taxon>
        <taxon>Burkholderiales</taxon>
        <taxon>Burkholderiaceae</taxon>
        <taxon>Cupriavidus</taxon>
    </lineage>
</organism>
<dbReference type="Proteomes" id="UP000270411">
    <property type="component" value="Plasmid unnamed2"/>
</dbReference>
<keyword evidence="1" id="KW-0614">Plasmid</keyword>